<evidence type="ECO:0000313" key="7">
    <source>
        <dbReference type="Proteomes" id="UP000053317"/>
    </source>
</evidence>
<proteinExistence type="inferred from homology"/>
<evidence type="ECO:0000256" key="3">
    <source>
        <dbReference type="ARBA" id="ARBA00022490"/>
    </source>
</evidence>
<dbReference type="Proteomes" id="UP000053317">
    <property type="component" value="Unassembled WGS sequence"/>
</dbReference>
<evidence type="ECO:0000256" key="1">
    <source>
        <dbReference type="ARBA" id="ARBA00004496"/>
    </source>
</evidence>
<dbReference type="OrthoDB" id="1683373at2759"/>
<dbReference type="InterPro" id="IPR024792">
    <property type="entry name" value="RhoGDI_dom_sf"/>
</dbReference>
<dbReference type="GO" id="GO:0005829">
    <property type="term" value="C:cytosol"/>
    <property type="evidence" value="ECO:0007669"/>
    <property type="project" value="EnsemblFungi"/>
</dbReference>
<evidence type="ECO:0000256" key="4">
    <source>
        <dbReference type="ARBA" id="ARBA00054143"/>
    </source>
</evidence>
<dbReference type="GO" id="GO:0005094">
    <property type="term" value="F:Rho GDP-dissociation inhibitor activity"/>
    <property type="evidence" value="ECO:0007669"/>
    <property type="project" value="EnsemblFungi"/>
</dbReference>
<comment type="function">
    <text evidence="4">Regulates the GDP/GTP exchange reaction of the Rho proteins by inhibiting the dissociation of GDP from them, and the subsequent binding of GTP to them.</text>
</comment>
<evidence type="ECO:0000313" key="6">
    <source>
        <dbReference type="EMBL" id="KKY18678.1"/>
    </source>
</evidence>
<evidence type="ECO:0000256" key="2">
    <source>
        <dbReference type="ARBA" id="ARBA00009758"/>
    </source>
</evidence>
<dbReference type="Gene3D" id="2.70.50.30">
    <property type="entry name" value="Coagulation Factor XIII, subunit A, domain 1"/>
    <property type="match status" value="1"/>
</dbReference>
<dbReference type="Pfam" id="PF02115">
    <property type="entry name" value="Rho_GDI"/>
    <property type="match status" value="1"/>
</dbReference>
<dbReference type="EMBL" id="LCWF01000118">
    <property type="protein sequence ID" value="KKY18678.1"/>
    <property type="molecule type" value="Genomic_DNA"/>
</dbReference>
<dbReference type="PANTHER" id="PTHR10980:SF3">
    <property type="entry name" value="LD16419P"/>
    <property type="match status" value="1"/>
</dbReference>
<dbReference type="GO" id="GO:0005935">
    <property type="term" value="C:cellular bud neck"/>
    <property type="evidence" value="ECO:0007669"/>
    <property type="project" value="EnsemblFungi"/>
</dbReference>
<organism evidence="6 7">
    <name type="scientific">Phaeomoniella chlamydospora</name>
    <name type="common">Phaeoacremonium chlamydosporum</name>
    <dbReference type="NCBI Taxonomy" id="158046"/>
    <lineage>
        <taxon>Eukaryota</taxon>
        <taxon>Fungi</taxon>
        <taxon>Dikarya</taxon>
        <taxon>Ascomycota</taxon>
        <taxon>Pezizomycotina</taxon>
        <taxon>Eurotiomycetes</taxon>
        <taxon>Chaetothyriomycetidae</taxon>
        <taxon>Phaeomoniellales</taxon>
        <taxon>Phaeomoniellaceae</taxon>
        <taxon>Phaeomoniella</taxon>
    </lineage>
</organism>
<protein>
    <recommendedName>
        <fullName evidence="5">Rho GDP-dissociation inhibitor</fullName>
    </recommendedName>
</protein>
<dbReference type="GO" id="GO:0005934">
    <property type="term" value="C:cellular bud tip"/>
    <property type="evidence" value="ECO:0007669"/>
    <property type="project" value="EnsemblFungi"/>
</dbReference>
<dbReference type="InterPro" id="IPR000406">
    <property type="entry name" value="Rho_GDI"/>
</dbReference>
<dbReference type="GO" id="GO:0032889">
    <property type="term" value="P:regulation of vacuole fusion, non-autophagic"/>
    <property type="evidence" value="ECO:0007669"/>
    <property type="project" value="EnsemblFungi"/>
</dbReference>
<dbReference type="FunFam" id="2.70.50.30:FF:000001">
    <property type="entry name" value="Rho GDP-dissociation inhibitor 1"/>
    <property type="match status" value="1"/>
</dbReference>
<dbReference type="GO" id="GO:0007266">
    <property type="term" value="P:Rho protein signal transduction"/>
    <property type="evidence" value="ECO:0007669"/>
    <property type="project" value="EnsemblFungi"/>
</dbReference>
<gene>
    <name evidence="6" type="ORF">UCRPC4_g04829</name>
</gene>
<keyword evidence="7" id="KW-1185">Reference proteome</keyword>
<reference evidence="6 7" key="2">
    <citation type="submission" date="2015-05" db="EMBL/GenBank/DDBJ databases">
        <authorList>
            <person name="Morales-Cruz A."/>
            <person name="Amrine K.C."/>
            <person name="Cantu D."/>
        </authorList>
    </citation>
    <scope>NUCLEOTIDE SEQUENCE [LARGE SCALE GENOMIC DNA]</scope>
    <source>
        <strain evidence="6">UCRPC4</strain>
    </source>
</reference>
<comment type="subcellular location">
    <subcellularLocation>
        <location evidence="1">Cytoplasm</location>
    </subcellularLocation>
</comment>
<dbReference type="GO" id="GO:0016020">
    <property type="term" value="C:membrane"/>
    <property type="evidence" value="ECO:0007669"/>
    <property type="project" value="TreeGrafter"/>
</dbReference>
<accession>A0A0G2G4E4</accession>
<comment type="caution">
    <text evidence="6">The sequence shown here is derived from an EMBL/GenBank/DDBJ whole genome shotgun (WGS) entry which is preliminary data.</text>
</comment>
<dbReference type="InterPro" id="IPR014756">
    <property type="entry name" value="Ig_E-set"/>
</dbReference>
<dbReference type="SUPFAM" id="SSF81296">
    <property type="entry name" value="E set domains"/>
    <property type="match status" value="1"/>
</dbReference>
<dbReference type="PANTHER" id="PTHR10980">
    <property type="entry name" value="RHO GDP-DISSOCIATION INHIBITOR"/>
    <property type="match status" value="1"/>
</dbReference>
<reference evidence="6 7" key="1">
    <citation type="submission" date="2015-05" db="EMBL/GenBank/DDBJ databases">
        <title>Distinctive expansion of gene families associated with plant cell wall degradation and secondary metabolism in the genomes of grapevine trunk pathogens.</title>
        <authorList>
            <person name="Lawrence D.P."/>
            <person name="Travadon R."/>
            <person name="Rolshausen P.E."/>
            <person name="Baumgartner K."/>
        </authorList>
    </citation>
    <scope>NUCLEOTIDE SEQUENCE [LARGE SCALE GENOMIC DNA]</scope>
    <source>
        <strain evidence="6">UCRPC4</strain>
    </source>
</reference>
<dbReference type="GO" id="GO:0007015">
    <property type="term" value="P:actin filament organization"/>
    <property type="evidence" value="ECO:0007669"/>
    <property type="project" value="EnsemblFungi"/>
</dbReference>
<dbReference type="AlphaFoldDB" id="A0A0G2G4E4"/>
<dbReference type="PRINTS" id="PR00492">
    <property type="entry name" value="RHOGDI"/>
</dbReference>
<comment type="similarity">
    <text evidence="2">Belongs to the Rho GDI family.</text>
</comment>
<sequence length="199" mass="22431">MADHHDDDLAPSKTEGFKVGEKKTIDEYNKLDQDDEALNRWKASLGLAAGDTISDPSDPRKCIIHSLALEVEGRPDITIELTQPGALENLKKQPFIIKEGSRYQMKATFKVQHEVLSGLKYVQVVKRKGIRVDKHEEMIGSFAPNTTGSPTWSKKFAAEEAPSGMIARGKYDAVSRFVDDDMHDHLKFEWTFEIAKDWA</sequence>
<evidence type="ECO:0000256" key="5">
    <source>
        <dbReference type="ARBA" id="ARBA00071407"/>
    </source>
</evidence>
<name>A0A0G2G4E4_PHACM</name>
<keyword evidence="3" id="KW-0963">Cytoplasm</keyword>